<evidence type="ECO:0000256" key="4">
    <source>
        <dbReference type="ARBA" id="ARBA00047645"/>
    </source>
</evidence>
<evidence type="ECO:0000256" key="1">
    <source>
        <dbReference type="ARBA" id="ARBA00005614"/>
    </source>
</evidence>
<dbReference type="PROSITE" id="PS51160">
    <property type="entry name" value="ACYLPHOSPHATASE_3"/>
    <property type="match status" value="1"/>
</dbReference>
<dbReference type="Gene3D" id="3.30.70.100">
    <property type="match status" value="1"/>
</dbReference>
<reference evidence="9 10" key="1">
    <citation type="journal article" date="2017" name="Curr. Biol.">
        <title>The Evolution of Venom by Co-option of Single-Copy Genes.</title>
        <authorList>
            <person name="Martinson E.O."/>
            <person name="Mrinalini"/>
            <person name="Kelkar Y.D."/>
            <person name="Chang C.H."/>
            <person name="Werren J.H."/>
        </authorList>
    </citation>
    <scope>NUCLEOTIDE SEQUENCE [LARGE SCALE GENOMIC DNA]</scope>
    <source>
        <strain evidence="9 10">Alberta</strain>
        <tissue evidence="9">Whole body</tissue>
    </source>
</reference>
<evidence type="ECO:0000256" key="6">
    <source>
        <dbReference type="RuleBase" id="RU000553"/>
    </source>
</evidence>
<protein>
    <recommendedName>
        <fullName evidence="2 5">Acylphosphatase</fullName>
        <ecNumber evidence="2 5">3.6.1.7</ecNumber>
    </recommendedName>
</protein>
<dbReference type="PROSITE" id="PS00151">
    <property type="entry name" value="ACYLPHOSPHATASE_2"/>
    <property type="match status" value="1"/>
</dbReference>
<feature type="domain" description="Acylphosphatase-like" evidence="8">
    <location>
        <begin position="38"/>
        <end position="128"/>
    </location>
</feature>
<organism evidence="9 10">
    <name type="scientific">Trichomalopsis sarcophagae</name>
    <dbReference type="NCBI Taxonomy" id="543379"/>
    <lineage>
        <taxon>Eukaryota</taxon>
        <taxon>Metazoa</taxon>
        <taxon>Ecdysozoa</taxon>
        <taxon>Arthropoda</taxon>
        <taxon>Hexapoda</taxon>
        <taxon>Insecta</taxon>
        <taxon>Pterygota</taxon>
        <taxon>Neoptera</taxon>
        <taxon>Endopterygota</taxon>
        <taxon>Hymenoptera</taxon>
        <taxon>Apocrita</taxon>
        <taxon>Proctotrupomorpha</taxon>
        <taxon>Chalcidoidea</taxon>
        <taxon>Pteromalidae</taxon>
        <taxon>Pteromalinae</taxon>
        <taxon>Trichomalopsis</taxon>
    </lineage>
</organism>
<dbReference type="EC" id="3.6.1.7" evidence="2 5"/>
<name>A0A232FK13_9HYME</name>
<dbReference type="OrthoDB" id="7961613at2759"/>
<dbReference type="Proteomes" id="UP000215335">
    <property type="component" value="Unassembled WGS sequence"/>
</dbReference>
<dbReference type="STRING" id="543379.A0A232FK13"/>
<dbReference type="FunFam" id="3.30.70.100:FF:000011">
    <property type="entry name" value="Acylphosphatase"/>
    <property type="match status" value="1"/>
</dbReference>
<evidence type="ECO:0000256" key="3">
    <source>
        <dbReference type="ARBA" id="ARBA00022801"/>
    </source>
</evidence>
<dbReference type="PRINTS" id="PR00112">
    <property type="entry name" value="ACYLPHPHTASE"/>
</dbReference>
<evidence type="ECO:0000259" key="8">
    <source>
        <dbReference type="PROSITE" id="PS51160"/>
    </source>
</evidence>
<sequence length="130" mass="14757">MSVIIDFLKKFEVYSTLIVAVLIYIQSISSPPLEMTVGVDFEVYGRVQGVFFRKYTEAKATELGLKGWCMNTKQGTVLGYIEGERNKVEEMKTWLQRTGSPQSAIDKAEFRNEKILDGTTLEKFSIKKSS</sequence>
<evidence type="ECO:0000313" key="9">
    <source>
        <dbReference type="EMBL" id="OXU30839.1"/>
    </source>
</evidence>
<evidence type="ECO:0000256" key="7">
    <source>
        <dbReference type="RuleBase" id="RU004168"/>
    </source>
</evidence>
<dbReference type="InterPro" id="IPR020456">
    <property type="entry name" value="Acylphosphatase"/>
</dbReference>
<comment type="catalytic activity">
    <reaction evidence="4 5 6">
        <text>an acyl phosphate + H2O = a carboxylate + phosphate + H(+)</text>
        <dbReference type="Rhea" id="RHEA:14965"/>
        <dbReference type="ChEBI" id="CHEBI:15377"/>
        <dbReference type="ChEBI" id="CHEBI:15378"/>
        <dbReference type="ChEBI" id="CHEBI:29067"/>
        <dbReference type="ChEBI" id="CHEBI:43474"/>
        <dbReference type="ChEBI" id="CHEBI:59918"/>
        <dbReference type="EC" id="3.6.1.7"/>
    </reaction>
</comment>
<dbReference type="Pfam" id="PF00708">
    <property type="entry name" value="Acylphosphatase"/>
    <property type="match status" value="1"/>
</dbReference>
<evidence type="ECO:0000313" key="10">
    <source>
        <dbReference type="Proteomes" id="UP000215335"/>
    </source>
</evidence>
<feature type="active site" evidence="5">
    <location>
        <position position="53"/>
    </location>
</feature>
<proteinExistence type="inferred from homology"/>
<dbReference type="AlphaFoldDB" id="A0A232FK13"/>
<dbReference type="SUPFAM" id="SSF54975">
    <property type="entry name" value="Acylphosphatase/BLUF domain-like"/>
    <property type="match status" value="1"/>
</dbReference>
<comment type="caution">
    <text evidence="9">The sequence shown here is derived from an EMBL/GenBank/DDBJ whole genome shotgun (WGS) entry which is preliminary data.</text>
</comment>
<dbReference type="InterPro" id="IPR001792">
    <property type="entry name" value="Acylphosphatase-like_dom"/>
</dbReference>
<gene>
    <name evidence="9" type="ORF">TSAR_009878</name>
</gene>
<dbReference type="InterPro" id="IPR036046">
    <property type="entry name" value="Acylphosphatase-like_dom_sf"/>
</dbReference>
<evidence type="ECO:0000256" key="2">
    <source>
        <dbReference type="ARBA" id="ARBA00012150"/>
    </source>
</evidence>
<dbReference type="EMBL" id="NNAY01000115">
    <property type="protein sequence ID" value="OXU30839.1"/>
    <property type="molecule type" value="Genomic_DNA"/>
</dbReference>
<accession>A0A232FK13</accession>
<dbReference type="InterPro" id="IPR017968">
    <property type="entry name" value="Acylphosphatase_CS"/>
</dbReference>
<evidence type="ECO:0000256" key="5">
    <source>
        <dbReference type="PROSITE-ProRule" id="PRU00520"/>
    </source>
</evidence>
<dbReference type="PROSITE" id="PS00150">
    <property type="entry name" value="ACYLPHOSPHATASE_1"/>
    <property type="match status" value="1"/>
</dbReference>
<dbReference type="PANTHER" id="PTHR10029">
    <property type="entry name" value="ACYLPHOSPHATASE"/>
    <property type="match status" value="1"/>
</dbReference>
<feature type="active site" evidence="5">
    <location>
        <position position="71"/>
    </location>
</feature>
<comment type="similarity">
    <text evidence="1 7">Belongs to the acylphosphatase family.</text>
</comment>
<keyword evidence="3 5" id="KW-0378">Hydrolase</keyword>
<dbReference type="PANTHER" id="PTHR10029:SF3">
    <property type="entry name" value="ACYLPHOSPHATASE-RELATED"/>
    <property type="match status" value="1"/>
</dbReference>
<keyword evidence="10" id="KW-1185">Reference proteome</keyword>
<dbReference type="GO" id="GO:0003998">
    <property type="term" value="F:acylphosphatase activity"/>
    <property type="evidence" value="ECO:0007669"/>
    <property type="project" value="UniProtKB-EC"/>
</dbReference>